<dbReference type="Gene3D" id="3.40.30.10">
    <property type="entry name" value="Glutaredoxin"/>
    <property type="match status" value="1"/>
</dbReference>
<protein>
    <recommendedName>
        <fullName evidence="1">Spermatogenesis-associated protein 20-like TRX domain-containing protein</fullName>
    </recommendedName>
</protein>
<dbReference type="AlphaFoldDB" id="A0A1J1JE01"/>
<dbReference type="InterPro" id="IPR036249">
    <property type="entry name" value="Thioredoxin-like_sf"/>
</dbReference>
<feature type="domain" description="Spermatogenesis-associated protein 20-like TRX" evidence="1">
    <location>
        <begin position="3"/>
        <end position="165"/>
    </location>
</feature>
<accession>A0A1J1JE01</accession>
<dbReference type="InterPro" id="IPR008928">
    <property type="entry name" value="6-hairpin_glycosidase_sf"/>
</dbReference>
<dbReference type="InterPro" id="IPR024705">
    <property type="entry name" value="Ssp411"/>
</dbReference>
<dbReference type="PANTHER" id="PTHR42899:SF1">
    <property type="entry name" value="SPERMATOGENESIS-ASSOCIATED PROTEIN 20"/>
    <property type="match status" value="1"/>
</dbReference>
<dbReference type="InterPro" id="IPR004879">
    <property type="entry name" value="Ssp411-like_TRX"/>
</dbReference>
<proteinExistence type="predicted"/>
<dbReference type="PANTHER" id="PTHR42899">
    <property type="entry name" value="SPERMATOGENESIS-ASSOCIATED PROTEIN 20"/>
    <property type="match status" value="1"/>
</dbReference>
<gene>
    <name evidence="2" type="ORF">PLAM_1753</name>
</gene>
<dbReference type="SUPFAM" id="SSF48208">
    <property type="entry name" value="Six-hairpin glycosidases"/>
    <property type="match status" value="1"/>
</dbReference>
<dbReference type="PIRSF" id="PIRSF006402">
    <property type="entry name" value="UCP006402_thioredoxin"/>
    <property type="match status" value="1"/>
</dbReference>
<dbReference type="SUPFAM" id="SSF52833">
    <property type="entry name" value="Thioredoxin-like"/>
    <property type="match status" value="1"/>
</dbReference>
<evidence type="ECO:0000259" key="1">
    <source>
        <dbReference type="Pfam" id="PF03190"/>
    </source>
</evidence>
<reference evidence="2" key="1">
    <citation type="submission" date="2015-09" db="EMBL/GenBank/DDBJ databases">
        <authorList>
            <person name="Jackson K.R."/>
            <person name="Lunt B.L."/>
            <person name="Fisher J.N.B."/>
            <person name="Gardner A.V."/>
            <person name="Bailey M.E."/>
            <person name="Deus L.M."/>
            <person name="Earl A.S."/>
            <person name="Gibby P.D."/>
            <person name="Hartmann K.A."/>
            <person name="Liu J.E."/>
            <person name="Manci A.M."/>
            <person name="Nielsen D.A."/>
            <person name="Solomon M.B."/>
            <person name="Breakwell D.P."/>
            <person name="Burnett S.H."/>
            <person name="Grose J.H."/>
        </authorList>
    </citation>
    <scope>NUCLEOTIDE SEQUENCE</scope>
    <source>
        <strain evidence="2">7805</strain>
    </source>
</reference>
<evidence type="ECO:0000313" key="2">
    <source>
        <dbReference type="EMBL" id="CUM59720.1"/>
    </source>
</evidence>
<dbReference type="Pfam" id="PF03190">
    <property type="entry name" value="Thioredox_DsbH"/>
    <property type="match status" value="1"/>
</dbReference>
<dbReference type="EMBL" id="LO018304">
    <property type="protein sequence ID" value="CUM59720.1"/>
    <property type="molecule type" value="Genomic_DNA"/>
</dbReference>
<sequence length="698" mass="79174">MVNRLSESKSLYLRKHAENPIDWWPWCDEALETANQQNKPIFLSIGYSSCHWCTVMEGEAFSDPGIAQYMNQNFLPIKVDREERPEIDSIYMQALQMMTGQGGWPLNIFLTPDERIPFYGGTYFPLEPRYGRPGFLEVLQAIRRFYDLEKTKLQAFKDEIMTHLQQSTILPISTLTEDLLQIGLDANTGVISRNEYGGPRFPMIPYSEMALRTIRFNFESKYDGKEACTQRGLDLALGGIYDQVAGGFHRYTVDPTWTVPHFEKMLYDNGQIVEYLADLCSAGIQKPAFKRSIQGTVEWLKREMTAPEGYFYASQDADNFTPPSPPYQGEASGWSEPEEGAFYVWNNSELEKILTPEEYAALQKQFTITKSGNFEGKNVLQRCNADELSDIIESGLEKLFQVRYGEMPKTLKLFAPARNNQEAKTHNWLGRIPPVTDIKMIVAWNSLMISGLAKAAKVFGEVEYLELATKAAQFILNHQWVDGRLHRVNYEGKPDVVAQSEDYALLVKSLIDLHQASLTLTTALVQPDYWLEQAKKVQEEFNDLLWSVELGGYFNTAKDTGKDLLVRERSYIDNATPAANGVAIANLVRLFLLTENLHFLDQAEQGLTAFSSVMQKSPQACPSLFTALDWYRNNTLVRTSPEQILGLGVQYFPSTIFKVDNTLSHDIIGLVCQGLKCNKPAKNSEELLQQLQASQTRS</sequence>
<dbReference type="GO" id="GO:0005975">
    <property type="term" value="P:carbohydrate metabolic process"/>
    <property type="evidence" value="ECO:0007669"/>
    <property type="project" value="InterPro"/>
</dbReference>
<name>A0A1J1JE01_PLAAG</name>
<dbReference type="RefSeq" id="WP_227398017.1">
    <property type="nucleotide sequence ID" value="NZ_JBIIEP010000026.1"/>
</dbReference>
<organism evidence="2">
    <name type="scientific">Planktothrix agardhii</name>
    <name type="common">Oscillatoria agardhii</name>
    <dbReference type="NCBI Taxonomy" id="1160"/>
    <lineage>
        <taxon>Bacteria</taxon>
        <taxon>Bacillati</taxon>
        <taxon>Cyanobacteriota</taxon>
        <taxon>Cyanophyceae</taxon>
        <taxon>Oscillatoriophycideae</taxon>
        <taxon>Oscillatoriales</taxon>
        <taxon>Microcoleaceae</taxon>
        <taxon>Planktothrix</taxon>
    </lineage>
</organism>
<dbReference type="CDD" id="cd02955">
    <property type="entry name" value="SSP411"/>
    <property type="match status" value="1"/>
</dbReference>